<protein>
    <submittedName>
        <fullName evidence="2">Uu.00g110610.m01.CDS01</fullName>
    </submittedName>
</protein>
<keyword evidence="3" id="KW-1185">Reference proteome</keyword>
<reference evidence="2" key="1">
    <citation type="submission" date="2023-10" db="EMBL/GenBank/DDBJ databases">
        <authorList>
            <person name="Hackl T."/>
        </authorList>
    </citation>
    <scope>NUCLEOTIDE SEQUENCE</scope>
</reference>
<proteinExistence type="predicted"/>
<gene>
    <name evidence="2" type="ORF">KHLLAP_LOCUS4135</name>
</gene>
<dbReference type="AlphaFoldDB" id="A0AAI8VEU9"/>
<feature type="compositionally biased region" description="Polar residues" evidence="1">
    <location>
        <begin position="85"/>
        <end position="94"/>
    </location>
</feature>
<feature type="compositionally biased region" description="Gly residues" evidence="1">
    <location>
        <begin position="98"/>
        <end position="109"/>
    </location>
</feature>
<evidence type="ECO:0000256" key="1">
    <source>
        <dbReference type="SAM" id="MobiDB-lite"/>
    </source>
</evidence>
<feature type="region of interest" description="Disordered" evidence="1">
    <location>
        <begin position="133"/>
        <end position="189"/>
    </location>
</feature>
<organism evidence="2 3">
    <name type="scientific">Anthostomella pinea</name>
    <dbReference type="NCBI Taxonomy" id="933095"/>
    <lineage>
        <taxon>Eukaryota</taxon>
        <taxon>Fungi</taxon>
        <taxon>Dikarya</taxon>
        <taxon>Ascomycota</taxon>
        <taxon>Pezizomycotina</taxon>
        <taxon>Sordariomycetes</taxon>
        <taxon>Xylariomycetidae</taxon>
        <taxon>Xylariales</taxon>
        <taxon>Xylariaceae</taxon>
        <taxon>Anthostomella</taxon>
    </lineage>
</organism>
<comment type="caution">
    <text evidence="2">The sequence shown here is derived from an EMBL/GenBank/DDBJ whole genome shotgun (WGS) entry which is preliminary data.</text>
</comment>
<name>A0AAI8VEU9_9PEZI</name>
<dbReference type="Proteomes" id="UP001295740">
    <property type="component" value="Unassembled WGS sequence"/>
</dbReference>
<feature type="region of interest" description="Disordered" evidence="1">
    <location>
        <begin position="85"/>
        <end position="117"/>
    </location>
</feature>
<evidence type="ECO:0000313" key="3">
    <source>
        <dbReference type="Proteomes" id="UP001295740"/>
    </source>
</evidence>
<sequence>MERAWVPLTGLLVLSRQSRFNKLGGTALRWVLRRLGMAIIWQGIDNAFVGQPSCRSNEQTLGTGQQQPPYPFTLDRFLYDGSSQSASFGTAQQQGTYGSSGGVSFGGGNQSTLETGQQQGTFDASGVFQFCGGAQPASGTVQGPADNPSDHPYSPSADPSHAGETSQEEASLEYPPDYYDIDLPASGNV</sequence>
<accession>A0AAI8VEU9</accession>
<evidence type="ECO:0000313" key="2">
    <source>
        <dbReference type="EMBL" id="CAJ2503667.1"/>
    </source>
</evidence>
<dbReference type="EMBL" id="CAUWAG010000006">
    <property type="protein sequence ID" value="CAJ2503667.1"/>
    <property type="molecule type" value="Genomic_DNA"/>
</dbReference>